<evidence type="ECO:0000313" key="3">
    <source>
        <dbReference type="Proteomes" id="UP000471640"/>
    </source>
</evidence>
<reference evidence="3" key="1">
    <citation type="journal article" date="2020" name="Microbiol. Resour. Announc.">
        <title>Draft Genome Sequences of Thiorhodococcus mannitoliphagus and Thiorhodococcus minor, Purple Sulfur Photosynthetic Bacteria in the Gammaproteobacterial Family Chromatiaceae.</title>
        <authorList>
            <person name="Aviles F.A."/>
            <person name="Meyer T.E."/>
            <person name="Kyndt J.A."/>
        </authorList>
    </citation>
    <scope>NUCLEOTIDE SEQUENCE [LARGE SCALE GENOMIC DNA]</scope>
    <source>
        <strain evidence="3">DSM 18266</strain>
    </source>
</reference>
<keyword evidence="3" id="KW-1185">Reference proteome</keyword>
<protein>
    <submittedName>
        <fullName evidence="2">Siphovirus Gp157 family protein</fullName>
    </submittedName>
</protein>
<proteinExistence type="predicted"/>
<organism evidence="2 3">
    <name type="scientific">Thiorhodococcus mannitoliphagus</name>
    <dbReference type="NCBI Taxonomy" id="329406"/>
    <lineage>
        <taxon>Bacteria</taxon>
        <taxon>Pseudomonadati</taxon>
        <taxon>Pseudomonadota</taxon>
        <taxon>Gammaproteobacteria</taxon>
        <taxon>Chromatiales</taxon>
        <taxon>Chromatiaceae</taxon>
        <taxon>Thiorhodococcus</taxon>
    </lineage>
</organism>
<evidence type="ECO:0000313" key="2">
    <source>
        <dbReference type="EMBL" id="NEX19909.1"/>
    </source>
</evidence>
<gene>
    <name evidence="2" type="ORF">G3480_06195</name>
</gene>
<reference evidence="2 3" key="2">
    <citation type="submission" date="2020-02" db="EMBL/GenBank/DDBJ databases">
        <title>Genome sequences of Thiorhodococcus mannitoliphagus and Thiorhodococcus minor, purple sulfur photosynthetic bacteria in the gammaproteobacterial family, Chromatiaceae.</title>
        <authorList>
            <person name="Aviles F.A."/>
            <person name="Meyer T.E."/>
            <person name="Kyndt J.A."/>
        </authorList>
    </citation>
    <scope>NUCLEOTIDE SEQUENCE [LARGE SCALE GENOMIC DNA]</scope>
    <source>
        <strain evidence="2 3">DSM 18266</strain>
    </source>
</reference>
<dbReference type="EMBL" id="JAAIJR010000018">
    <property type="protein sequence ID" value="NEX19909.1"/>
    <property type="molecule type" value="Genomic_DNA"/>
</dbReference>
<comment type="caution">
    <text evidence="2">The sequence shown here is derived from an EMBL/GenBank/DDBJ whole genome shotgun (WGS) entry which is preliminary data.</text>
</comment>
<dbReference type="Proteomes" id="UP000471640">
    <property type="component" value="Unassembled WGS sequence"/>
</dbReference>
<sequence length="168" mass="18485">MSAKATLKLYELSDDYLEAMEALAEIDDLPPEAIADTLEGLAGAWEDKALNVARYVRNLEAEAEAIIEARDRMERRAKAARAQASRLKAYLKGELERTGLKPKAPDLAVRLQNNPPSVVIDDPAKIPKTYLRTEPVTTVLKADIGAALKAGKRVRGAHLEQSTRLVIR</sequence>
<name>A0A6P1DPR6_9GAMM</name>
<accession>A0A6P1DPR6</accession>
<dbReference type="AlphaFoldDB" id="A0A6P1DPR6"/>
<dbReference type="RefSeq" id="WP_164652806.1">
    <property type="nucleotide sequence ID" value="NZ_JAAIJR010000018.1"/>
</dbReference>
<keyword evidence="1" id="KW-0175">Coiled coil</keyword>
<dbReference type="InterPro" id="IPR008840">
    <property type="entry name" value="Sipho_Gp157"/>
</dbReference>
<evidence type="ECO:0000256" key="1">
    <source>
        <dbReference type="SAM" id="Coils"/>
    </source>
</evidence>
<dbReference type="Pfam" id="PF05565">
    <property type="entry name" value="Sipho_Gp157"/>
    <property type="match status" value="1"/>
</dbReference>
<feature type="coiled-coil region" evidence="1">
    <location>
        <begin position="56"/>
        <end position="90"/>
    </location>
</feature>